<keyword evidence="1" id="KW-1133">Transmembrane helix</keyword>
<accession>A0A5B8LMW1</accession>
<name>A0A5B8LMW1_9SPHN</name>
<dbReference type="EMBL" id="CP042306">
    <property type="protein sequence ID" value="QDZ08400.1"/>
    <property type="molecule type" value="Genomic_DNA"/>
</dbReference>
<evidence type="ECO:0000313" key="2">
    <source>
        <dbReference type="EMBL" id="QDZ08400.1"/>
    </source>
</evidence>
<dbReference type="AlphaFoldDB" id="A0A5B8LMW1"/>
<keyword evidence="3" id="KW-1185">Reference proteome</keyword>
<evidence type="ECO:0000256" key="1">
    <source>
        <dbReference type="SAM" id="Phobius"/>
    </source>
</evidence>
<dbReference type="Proteomes" id="UP000315673">
    <property type="component" value="Chromosome"/>
</dbReference>
<gene>
    <name evidence="2" type="ORF">FPZ24_13735</name>
</gene>
<protein>
    <submittedName>
        <fullName evidence="2">Uncharacterized protein</fullName>
    </submittedName>
</protein>
<sequence length="212" mass="22781">MTTGVRPIVYHRPLVSSFGDGFEATMTNRQVEIGFGSKRFHFTMRSSRFHRPAKQENRGQGASVLWRAMGYVGCASLALGLVFASGSVLRASPPVAGYEVVMPIDTKVALVKPKHKAKPRPIVRAAPITPFTPMPYNWAVSPAADSDDTGLAIERPDPDVAALPTVNGERAVAVYGTPRIVGGKSCRDVSVFVRDVEGKVSVSPTTECKAAR</sequence>
<keyword evidence="1" id="KW-0812">Transmembrane</keyword>
<organism evidence="2 3">
    <name type="scientific">Sphingomonas panacisoli</name>
    <dbReference type="NCBI Taxonomy" id="1813879"/>
    <lineage>
        <taxon>Bacteria</taxon>
        <taxon>Pseudomonadati</taxon>
        <taxon>Pseudomonadota</taxon>
        <taxon>Alphaproteobacteria</taxon>
        <taxon>Sphingomonadales</taxon>
        <taxon>Sphingomonadaceae</taxon>
        <taxon>Sphingomonas</taxon>
    </lineage>
</organism>
<dbReference type="RefSeq" id="WP_146572890.1">
    <property type="nucleotide sequence ID" value="NZ_CP042306.1"/>
</dbReference>
<dbReference type="KEGG" id="spai:FPZ24_13735"/>
<proteinExistence type="predicted"/>
<reference evidence="2 3" key="1">
    <citation type="submission" date="2019-07" db="EMBL/GenBank/DDBJ databases">
        <title>Full genome sequence of Sphingomonas sp. 4R-6-7(HKS19).</title>
        <authorList>
            <person name="Im W.-T."/>
        </authorList>
    </citation>
    <scope>NUCLEOTIDE SEQUENCE [LARGE SCALE GENOMIC DNA]</scope>
    <source>
        <strain evidence="2 3">HKS19</strain>
    </source>
</reference>
<keyword evidence="1" id="KW-0472">Membrane</keyword>
<feature type="transmembrane region" description="Helical" evidence="1">
    <location>
        <begin position="64"/>
        <end position="84"/>
    </location>
</feature>
<evidence type="ECO:0000313" key="3">
    <source>
        <dbReference type="Proteomes" id="UP000315673"/>
    </source>
</evidence>